<dbReference type="InterPro" id="IPR010921">
    <property type="entry name" value="Trp_repressor/repl_initiator"/>
</dbReference>
<dbReference type="RefSeq" id="WP_161011275.1">
    <property type="nucleotide sequence ID" value="NZ_VSTS01000004.1"/>
</dbReference>
<accession>A0ABD6JA08</accession>
<gene>
    <name evidence="1" type="ORF">FYL06_03275</name>
</gene>
<dbReference type="EMBL" id="VSTU01000003">
    <property type="protein sequence ID" value="MYZ65979.1"/>
    <property type="molecule type" value="Genomic_DNA"/>
</dbReference>
<evidence type="ECO:0000313" key="1">
    <source>
        <dbReference type="EMBL" id="MYZ65979.1"/>
    </source>
</evidence>
<protein>
    <submittedName>
        <fullName evidence="1">Transposase</fullName>
    </submittedName>
</protein>
<dbReference type="Pfam" id="PF01527">
    <property type="entry name" value="HTH_Tnp_1"/>
    <property type="match status" value="2"/>
</dbReference>
<dbReference type="InterPro" id="IPR002514">
    <property type="entry name" value="Transposase_8"/>
</dbReference>
<dbReference type="InterPro" id="IPR052057">
    <property type="entry name" value="IS150/IS1296_orfA-like"/>
</dbReference>
<dbReference type="Gene3D" id="1.10.10.10">
    <property type="entry name" value="Winged helix-like DNA-binding domain superfamily/Winged helix DNA-binding domain"/>
    <property type="match status" value="2"/>
</dbReference>
<dbReference type="AlphaFoldDB" id="A0ABD6JA08"/>
<reference evidence="1 2" key="1">
    <citation type="journal article" date="2020" name="Food Funct.">
        <title>Screening of Lactobacillus salivarius strains from the feces of Chinese populations and the evaluation of their effects against intestinal inflammation in mice.</title>
        <authorList>
            <person name="Zhai Q."/>
            <person name="Shen X."/>
            <person name="Cen S."/>
            <person name="Zhang C."/>
            <person name="Tian F."/>
            <person name="Zhao J."/>
            <person name="Zhang H."/>
            <person name="Xue Y."/>
            <person name="Chen W."/>
        </authorList>
    </citation>
    <scope>NUCLEOTIDE SEQUENCE [LARGE SCALE GENOMIC DNA]</scope>
    <source>
        <strain evidence="1 2">FZJTZ28M4.scaf</strain>
    </source>
</reference>
<dbReference type="SUPFAM" id="SSF48295">
    <property type="entry name" value="TrpR-like"/>
    <property type="match status" value="2"/>
</dbReference>
<sequence length="174" mass="20247">MSGRTKFTWKQRLEAVEMCLSGDYSYITVAKKFNTRDSTLRNWNSSYKNNGVDGLQESHTWRKYPLELKLAAVNDYLSRKFSLSECCDKYNISSNSILRKWISKYNSGKELKATNGGSTRMKAGRKTTFEESLEIALYAIEHIKTILPQLRNIMFLINKYIIGLRNTFLKEKMD</sequence>
<name>A0ABD6JA08_9LACO</name>
<dbReference type="PANTHER" id="PTHR33795">
    <property type="entry name" value="INSERTION ELEMENT IS150 PROTEIN INSJ"/>
    <property type="match status" value="1"/>
</dbReference>
<comment type="caution">
    <text evidence="1">The sequence shown here is derived from an EMBL/GenBank/DDBJ whole genome shotgun (WGS) entry which is preliminary data.</text>
</comment>
<dbReference type="Proteomes" id="UP000471300">
    <property type="component" value="Unassembled WGS sequence"/>
</dbReference>
<dbReference type="InterPro" id="IPR036388">
    <property type="entry name" value="WH-like_DNA-bd_sf"/>
</dbReference>
<organism evidence="1 2">
    <name type="scientific">Ligilactobacillus salivarius</name>
    <dbReference type="NCBI Taxonomy" id="1624"/>
    <lineage>
        <taxon>Bacteria</taxon>
        <taxon>Bacillati</taxon>
        <taxon>Bacillota</taxon>
        <taxon>Bacilli</taxon>
        <taxon>Lactobacillales</taxon>
        <taxon>Lactobacillaceae</taxon>
        <taxon>Ligilactobacillus</taxon>
    </lineage>
</organism>
<proteinExistence type="predicted"/>
<dbReference type="PANTHER" id="PTHR33795:SF1">
    <property type="entry name" value="INSERTION ELEMENT IS150 PROTEIN INSJ"/>
    <property type="match status" value="1"/>
</dbReference>
<evidence type="ECO:0000313" key="2">
    <source>
        <dbReference type="Proteomes" id="UP000471300"/>
    </source>
</evidence>